<dbReference type="SUPFAM" id="SSF51735">
    <property type="entry name" value="NAD(P)-binding Rossmann-fold domains"/>
    <property type="match status" value="1"/>
</dbReference>
<dbReference type="PANTHER" id="PTHR43490">
    <property type="entry name" value="(+)-NEOMENTHOL DEHYDROGENASE"/>
    <property type="match status" value="1"/>
</dbReference>
<dbReference type="AlphaFoldDB" id="A0ABC8TUC7"/>
<evidence type="ECO:0000256" key="3">
    <source>
        <dbReference type="ARBA" id="ARBA00023002"/>
    </source>
</evidence>
<dbReference type="PANTHER" id="PTHR43490:SF131">
    <property type="entry name" value="SALUTARIDINE REDUCTASE-LIKE ISOFORM X2"/>
    <property type="match status" value="1"/>
</dbReference>
<gene>
    <name evidence="4" type="ORF">ILEXP_LOCUS42797</name>
</gene>
<keyword evidence="2" id="KW-0521">NADP</keyword>
<keyword evidence="5" id="KW-1185">Reference proteome</keyword>
<protein>
    <submittedName>
        <fullName evidence="4">Uncharacterized protein</fullName>
    </submittedName>
</protein>
<comment type="similarity">
    <text evidence="1">Belongs to the short-chain dehydrogenases/reductases (SDR) family.</text>
</comment>
<dbReference type="GO" id="GO:0016491">
    <property type="term" value="F:oxidoreductase activity"/>
    <property type="evidence" value="ECO:0007669"/>
    <property type="project" value="UniProtKB-KW"/>
</dbReference>
<dbReference type="InterPro" id="IPR002347">
    <property type="entry name" value="SDR_fam"/>
</dbReference>
<dbReference type="Pfam" id="PF00106">
    <property type="entry name" value="adh_short"/>
    <property type="match status" value="1"/>
</dbReference>
<comment type="caution">
    <text evidence="4">The sequence shown here is derived from an EMBL/GenBank/DDBJ whole genome shotgun (WGS) entry which is preliminary data.</text>
</comment>
<organism evidence="4 5">
    <name type="scientific">Ilex paraguariensis</name>
    <name type="common">yerba mate</name>
    <dbReference type="NCBI Taxonomy" id="185542"/>
    <lineage>
        <taxon>Eukaryota</taxon>
        <taxon>Viridiplantae</taxon>
        <taxon>Streptophyta</taxon>
        <taxon>Embryophyta</taxon>
        <taxon>Tracheophyta</taxon>
        <taxon>Spermatophyta</taxon>
        <taxon>Magnoliopsida</taxon>
        <taxon>eudicotyledons</taxon>
        <taxon>Gunneridae</taxon>
        <taxon>Pentapetalae</taxon>
        <taxon>asterids</taxon>
        <taxon>campanulids</taxon>
        <taxon>Aquifoliales</taxon>
        <taxon>Aquifoliaceae</taxon>
        <taxon>Ilex</taxon>
    </lineage>
</organism>
<keyword evidence="3" id="KW-0560">Oxidoreductase</keyword>
<dbReference type="Gene3D" id="3.40.50.720">
    <property type="entry name" value="NAD(P)-binding Rossmann-like Domain"/>
    <property type="match status" value="1"/>
</dbReference>
<dbReference type="InterPro" id="IPR036291">
    <property type="entry name" value="NAD(P)-bd_dom_sf"/>
</dbReference>
<name>A0ABC8TUC7_9AQUA</name>
<accession>A0ABC8TUC7</accession>
<proteinExistence type="inferred from homology"/>
<sequence>MFRVVVVTGANKGIGVVVVTGANKGIGYMFPSLDVMDPASVASLADFIKKQFGKLDLLVVGSKAKMLKEILKEGYEQSEACLGTNYYGVKHVTKALLPLLQKSNSARLVNLMSHERAKEELGDVNGLTEEKVDEVVKGFLKDVKEGLQESKGWPINFSIYMVSKAALNAYTRILTKTYPNIAINAVCPGSVKTYINYNCGIATVKKGAKSPVMLALMPDGGPSGIFYSCINRKNVVLI</sequence>
<dbReference type="EMBL" id="CAUOFW020006168">
    <property type="protein sequence ID" value="CAK9173049.1"/>
    <property type="molecule type" value="Genomic_DNA"/>
</dbReference>
<evidence type="ECO:0000256" key="2">
    <source>
        <dbReference type="ARBA" id="ARBA00022857"/>
    </source>
</evidence>
<dbReference type="Proteomes" id="UP001642360">
    <property type="component" value="Unassembled WGS sequence"/>
</dbReference>
<dbReference type="PRINTS" id="PR00081">
    <property type="entry name" value="GDHRDH"/>
</dbReference>
<evidence type="ECO:0000313" key="4">
    <source>
        <dbReference type="EMBL" id="CAK9173049.1"/>
    </source>
</evidence>
<evidence type="ECO:0000256" key="1">
    <source>
        <dbReference type="ARBA" id="ARBA00006484"/>
    </source>
</evidence>
<reference evidence="4 5" key="1">
    <citation type="submission" date="2024-02" db="EMBL/GenBank/DDBJ databases">
        <authorList>
            <person name="Vignale AGUSTIN F."/>
            <person name="Sosa J E."/>
            <person name="Modenutti C."/>
        </authorList>
    </citation>
    <scope>NUCLEOTIDE SEQUENCE [LARGE SCALE GENOMIC DNA]</scope>
</reference>
<evidence type="ECO:0000313" key="5">
    <source>
        <dbReference type="Proteomes" id="UP001642360"/>
    </source>
</evidence>